<dbReference type="Proteomes" id="UP000494245">
    <property type="component" value="Unassembled WGS sequence"/>
</dbReference>
<feature type="domain" description="DUF6311" evidence="4">
    <location>
        <begin position="440"/>
        <end position="543"/>
    </location>
</feature>
<evidence type="ECO:0000256" key="2">
    <source>
        <dbReference type="SAM" id="Phobius"/>
    </source>
</evidence>
<organism evidence="5 6">
    <name type="scientific">Fundidesulfovibrio magnetotacticus</name>
    <dbReference type="NCBI Taxonomy" id="2730080"/>
    <lineage>
        <taxon>Bacteria</taxon>
        <taxon>Pseudomonadati</taxon>
        <taxon>Thermodesulfobacteriota</taxon>
        <taxon>Desulfovibrionia</taxon>
        <taxon>Desulfovibrionales</taxon>
        <taxon>Desulfovibrionaceae</taxon>
        <taxon>Fundidesulfovibrio</taxon>
    </lineage>
</organism>
<dbReference type="RefSeq" id="WP_173085743.1">
    <property type="nucleotide sequence ID" value="NZ_BLTE01000014.1"/>
</dbReference>
<proteinExistence type="predicted"/>
<keyword evidence="2" id="KW-1133">Transmembrane helix</keyword>
<keyword evidence="2" id="KW-0472">Membrane</keyword>
<reference evidence="5 6" key="1">
    <citation type="submission" date="2020-04" db="EMBL/GenBank/DDBJ databases">
        <authorList>
            <consortium name="Desulfovibrio sp. FSS-1 genome sequencing consortium"/>
            <person name="Shimoshige H."/>
            <person name="Kobayashi H."/>
            <person name="Maekawa T."/>
        </authorList>
    </citation>
    <scope>NUCLEOTIDE SEQUENCE [LARGE SCALE GENOMIC DNA]</scope>
    <source>
        <strain evidence="5 6">SIID29052-01</strain>
    </source>
</reference>
<keyword evidence="2" id="KW-0812">Transmembrane</keyword>
<feature type="region of interest" description="Disordered" evidence="1">
    <location>
        <begin position="545"/>
        <end position="577"/>
    </location>
</feature>
<comment type="caution">
    <text evidence="5">The sequence shown here is derived from an EMBL/GenBank/DDBJ whole genome shotgun (WGS) entry which is preliminary data.</text>
</comment>
<feature type="transmembrane region" description="Helical" evidence="2">
    <location>
        <begin position="297"/>
        <end position="317"/>
    </location>
</feature>
<dbReference type="InterPro" id="IPR046278">
    <property type="entry name" value="DUF6311"/>
</dbReference>
<feature type="domain" description="DUF6311" evidence="3">
    <location>
        <begin position="28"/>
        <end position="416"/>
    </location>
</feature>
<feature type="transmembrane region" description="Helical" evidence="2">
    <location>
        <begin position="231"/>
        <end position="255"/>
    </location>
</feature>
<feature type="transmembrane region" description="Helical" evidence="2">
    <location>
        <begin position="168"/>
        <end position="187"/>
    </location>
</feature>
<keyword evidence="6" id="KW-1185">Reference proteome</keyword>
<accession>A0A6V8LZI4</accession>
<feature type="transmembrane region" description="Helical" evidence="2">
    <location>
        <begin position="114"/>
        <end position="135"/>
    </location>
</feature>
<feature type="transmembrane region" description="Helical" evidence="2">
    <location>
        <begin position="193"/>
        <end position="219"/>
    </location>
</feature>
<feature type="transmembrane region" description="Helical" evidence="2">
    <location>
        <begin position="82"/>
        <end position="102"/>
    </location>
</feature>
<evidence type="ECO:0000259" key="4">
    <source>
        <dbReference type="Pfam" id="PF25853"/>
    </source>
</evidence>
<reference evidence="5 6" key="2">
    <citation type="submission" date="2020-05" db="EMBL/GenBank/DDBJ databases">
        <title>Draft genome sequence of Desulfovibrio sp. strainFSS-1.</title>
        <authorList>
            <person name="Shimoshige H."/>
            <person name="Kobayashi H."/>
            <person name="Maekawa T."/>
        </authorList>
    </citation>
    <scope>NUCLEOTIDE SEQUENCE [LARGE SCALE GENOMIC DNA]</scope>
    <source>
        <strain evidence="5 6">SIID29052-01</strain>
    </source>
</reference>
<evidence type="ECO:0000313" key="5">
    <source>
        <dbReference type="EMBL" id="GFK95057.1"/>
    </source>
</evidence>
<feature type="transmembrane region" description="Helical" evidence="2">
    <location>
        <begin position="141"/>
        <end position="161"/>
    </location>
</feature>
<dbReference type="AlphaFoldDB" id="A0A6V8LZI4"/>
<dbReference type="Pfam" id="PF19830">
    <property type="entry name" value="DUF6311"/>
    <property type="match status" value="1"/>
</dbReference>
<dbReference type="InterPro" id="IPR058671">
    <property type="entry name" value="DUF6311_C"/>
</dbReference>
<sequence>MSHANAVTPTPSDRDAPLGIAGTLLALAAGLLAWAALGGWRILDPSGTGWLLQGDFAQHWLGWQFFRETPFWQLPLGRNDNWGLTIGSTVVFTDSIPLLALAFKAVSGWLPRHFQYFGLWTLGCLLLQALLGARLLRLLGADRPCAVLGAGFFALAPPLLFRLQGHMALAGQWLLLAALLLHLGRAFRPARWLALLAAALLTHAYLFAMVFAVFLADLARRALRREARAGRLAWTLAAALGLTAALMALVGYFAAGESGAGGFGVFRLNLNALFNPLDRWSAYLPRLADGYGDFEGFNYLGLGGMAALALALGLRLARGSRVGLPPLVPLAALCALLTLFALSDRVALGRTELLHIPLPALLEKLGATFRSSGRFFWVPFYALLALSLARVATALPPRAARTALALLLALQVADLRPGLASLDERFATPPAFATPLRSPFWEEAARPGGRLLRIPPENLPDDWIAFSLFAMDHSMKTNYGVFARVSEAKLLHFARTLADQALAGSLRAGSVNVFHNEALWAGLLNAGQAGFAGVVDGLRVFVPGPTAGREQAPDSPGSPGRTPDGVGSPGPRAHWPALDETGRSAALARVDVAQGQTTPFGSGEPGNVHLADGWHEPHPGGVWAAGRLSRLVFRMDPLPEGDLEVEIRARFFVMPGRHDAQVLEACLERDDGGRSSLRREIRDGAEQSVTLRVPRAHLERGRGLAAVRLEHLAPAPLSLTGTSASGRLISMEILSMAVRPAR</sequence>
<evidence type="ECO:0000313" key="6">
    <source>
        <dbReference type="Proteomes" id="UP000494245"/>
    </source>
</evidence>
<protein>
    <submittedName>
        <fullName evidence="5">Uncharacterized protein</fullName>
    </submittedName>
</protein>
<gene>
    <name evidence="5" type="ORF">NNJEOMEG_02910</name>
</gene>
<feature type="transmembrane region" description="Helical" evidence="2">
    <location>
        <begin position="20"/>
        <end position="43"/>
    </location>
</feature>
<dbReference type="Pfam" id="PF25853">
    <property type="entry name" value="DUF6311_C"/>
    <property type="match status" value="1"/>
</dbReference>
<dbReference type="EMBL" id="BLTE01000014">
    <property type="protein sequence ID" value="GFK95057.1"/>
    <property type="molecule type" value="Genomic_DNA"/>
</dbReference>
<evidence type="ECO:0000256" key="1">
    <source>
        <dbReference type="SAM" id="MobiDB-lite"/>
    </source>
</evidence>
<feature type="transmembrane region" description="Helical" evidence="2">
    <location>
        <begin position="324"/>
        <end position="343"/>
    </location>
</feature>
<evidence type="ECO:0000259" key="3">
    <source>
        <dbReference type="Pfam" id="PF19830"/>
    </source>
</evidence>
<name>A0A6V8LZI4_9BACT</name>